<dbReference type="EMBL" id="VXIV02002346">
    <property type="protein sequence ID" value="KAF6026110.1"/>
    <property type="molecule type" value="Genomic_DNA"/>
</dbReference>
<dbReference type="SUPFAM" id="SSF51045">
    <property type="entry name" value="WW domain"/>
    <property type="match status" value="1"/>
</dbReference>
<accession>A0A7J7JIK4</accession>
<dbReference type="Gene3D" id="2.20.70.10">
    <property type="match status" value="1"/>
</dbReference>
<dbReference type="InterPro" id="IPR040023">
    <property type="entry name" value="WBP4"/>
</dbReference>
<evidence type="ECO:0000259" key="2">
    <source>
        <dbReference type="PROSITE" id="PS50020"/>
    </source>
</evidence>
<evidence type="ECO:0000313" key="4">
    <source>
        <dbReference type="Proteomes" id="UP000593567"/>
    </source>
</evidence>
<dbReference type="Proteomes" id="UP000593567">
    <property type="component" value="Unassembled WGS sequence"/>
</dbReference>
<dbReference type="OrthoDB" id="191651at2759"/>
<proteinExistence type="predicted"/>
<evidence type="ECO:0000256" key="1">
    <source>
        <dbReference type="SAM" id="MobiDB-lite"/>
    </source>
</evidence>
<dbReference type="InterPro" id="IPR036020">
    <property type="entry name" value="WW_dom_sf"/>
</dbReference>
<dbReference type="PANTHER" id="PTHR13173:SF10">
    <property type="entry name" value="WW DOMAIN-BINDING PROTEIN 4"/>
    <property type="match status" value="1"/>
</dbReference>
<dbReference type="GO" id="GO:0071011">
    <property type="term" value="C:precatalytic spliceosome"/>
    <property type="evidence" value="ECO:0007669"/>
    <property type="project" value="TreeGrafter"/>
</dbReference>
<gene>
    <name evidence="3" type="ORF">EB796_015575</name>
</gene>
<dbReference type="AlphaFoldDB" id="A0A7J7JIK4"/>
<feature type="compositionally biased region" description="Basic residues" evidence="1">
    <location>
        <begin position="219"/>
        <end position="229"/>
    </location>
</feature>
<feature type="region of interest" description="Disordered" evidence="1">
    <location>
        <begin position="39"/>
        <end position="86"/>
    </location>
</feature>
<dbReference type="PANTHER" id="PTHR13173">
    <property type="entry name" value="WW DOMAIN BINDING PROTEIN 4"/>
    <property type="match status" value="1"/>
</dbReference>
<feature type="compositionally biased region" description="Low complexity" evidence="1">
    <location>
        <begin position="42"/>
        <end position="55"/>
    </location>
</feature>
<dbReference type="PROSITE" id="PS01159">
    <property type="entry name" value="WW_DOMAIN_1"/>
    <property type="match status" value="1"/>
</dbReference>
<name>A0A7J7JIK4_BUGNE</name>
<keyword evidence="4" id="KW-1185">Reference proteome</keyword>
<protein>
    <submittedName>
        <fullName evidence="3">WBP4</fullName>
    </submittedName>
</protein>
<feature type="domain" description="WW" evidence="2">
    <location>
        <begin position="86"/>
        <end position="113"/>
    </location>
</feature>
<organism evidence="3 4">
    <name type="scientific">Bugula neritina</name>
    <name type="common">Brown bryozoan</name>
    <name type="synonym">Sertularia neritina</name>
    <dbReference type="NCBI Taxonomy" id="10212"/>
    <lineage>
        <taxon>Eukaryota</taxon>
        <taxon>Metazoa</taxon>
        <taxon>Spiralia</taxon>
        <taxon>Lophotrochozoa</taxon>
        <taxon>Bryozoa</taxon>
        <taxon>Gymnolaemata</taxon>
        <taxon>Cheilostomatida</taxon>
        <taxon>Flustrina</taxon>
        <taxon>Buguloidea</taxon>
        <taxon>Bugulidae</taxon>
        <taxon>Bugula</taxon>
    </lineage>
</organism>
<dbReference type="CDD" id="cd00201">
    <property type="entry name" value="WW"/>
    <property type="match status" value="1"/>
</dbReference>
<sequence>MEKIEKAALASLKKDLQTDKGMGSAYGLSTDQVNAVTAKLNSKPPISSTKSIPRPKNNKTKPSNVDKDVNKESSKVETTSSDYGDWTTAYNEEGHLYYWNTVTNETSWYPPDNNVSQDSNTQLPYANNTQYSNKSNHSAYGQWENVKTDVGQEIIDLDLPTDSKNNMTAPEDIPLPPSTSDFITAENVDSEKTESQTNKFKTKRVSLGSNNTASEPVAFKKRKVTKQRQARSNLDDE</sequence>
<comment type="caution">
    <text evidence="3">The sequence shown here is derived from an EMBL/GenBank/DDBJ whole genome shotgun (WGS) entry which is preliminary data.</text>
</comment>
<dbReference type="GO" id="GO:0003723">
    <property type="term" value="F:RNA binding"/>
    <property type="evidence" value="ECO:0007669"/>
    <property type="project" value="TreeGrafter"/>
</dbReference>
<feature type="region of interest" description="Disordered" evidence="1">
    <location>
        <begin position="160"/>
        <end position="237"/>
    </location>
</feature>
<dbReference type="InterPro" id="IPR001202">
    <property type="entry name" value="WW_dom"/>
</dbReference>
<dbReference type="GO" id="GO:0000398">
    <property type="term" value="P:mRNA splicing, via spliceosome"/>
    <property type="evidence" value="ECO:0007669"/>
    <property type="project" value="InterPro"/>
</dbReference>
<evidence type="ECO:0000313" key="3">
    <source>
        <dbReference type="EMBL" id="KAF6026110.1"/>
    </source>
</evidence>
<reference evidence="3" key="1">
    <citation type="submission" date="2020-06" db="EMBL/GenBank/DDBJ databases">
        <title>Draft genome of Bugula neritina, a colonial animal packing powerful symbionts and potential medicines.</title>
        <authorList>
            <person name="Rayko M."/>
        </authorList>
    </citation>
    <scope>NUCLEOTIDE SEQUENCE [LARGE SCALE GENOMIC DNA]</scope>
    <source>
        <strain evidence="3">Kwan_BN1</strain>
    </source>
</reference>
<feature type="region of interest" description="Disordered" evidence="1">
    <location>
        <begin position="109"/>
        <end position="136"/>
    </location>
</feature>
<feature type="compositionally biased region" description="Basic and acidic residues" evidence="1">
    <location>
        <begin position="64"/>
        <end position="75"/>
    </location>
</feature>
<dbReference type="PROSITE" id="PS50020">
    <property type="entry name" value="WW_DOMAIN_2"/>
    <property type="match status" value="1"/>
</dbReference>